<keyword evidence="4" id="KW-0227">DNA damage</keyword>
<dbReference type="GO" id="GO:0017005">
    <property type="term" value="F:3'-tyrosyl-DNA phosphodiesterase activity"/>
    <property type="evidence" value="ECO:0007669"/>
    <property type="project" value="TreeGrafter"/>
</dbReference>
<evidence type="ECO:0000256" key="8">
    <source>
        <dbReference type="ARBA" id="ARBA00023242"/>
    </source>
</evidence>
<feature type="active site" description="Nucleophile" evidence="9">
    <location>
        <position position="38"/>
    </location>
</feature>
<keyword evidence="3" id="KW-0540">Nuclease</keyword>
<dbReference type="Pfam" id="PF06087">
    <property type="entry name" value="Tyr-DNA_phospho"/>
    <property type="match status" value="1"/>
</dbReference>
<dbReference type="GO" id="GO:0003690">
    <property type="term" value="F:double-stranded DNA binding"/>
    <property type="evidence" value="ECO:0007669"/>
    <property type="project" value="TreeGrafter"/>
</dbReference>
<evidence type="ECO:0000256" key="9">
    <source>
        <dbReference type="PIRSR" id="PIRSR610347-1"/>
    </source>
</evidence>
<evidence type="ECO:0000256" key="2">
    <source>
        <dbReference type="ARBA" id="ARBA00010205"/>
    </source>
</evidence>
<dbReference type="GO" id="GO:0005634">
    <property type="term" value="C:nucleus"/>
    <property type="evidence" value="ECO:0007669"/>
    <property type="project" value="UniProtKB-SubCell"/>
</dbReference>
<feature type="active site" description="Proton donor/acceptor" evidence="9">
    <location>
        <position position="266"/>
    </location>
</feature>
<sequence length="335" mass="37960">MRMPFYLPSLTVIINIFIKFKPGLGLQAKLEIAYGTHHTKMMLLLYEEGLRVVILTANLIHDDWYQKTQGIWLSPLYPRLPDGSSESSGESPTNFKRDLIDYLLAYRSTGLGEWVSHVQEHDLSDTRVHLIASIPGRHVGSLKDKWGHFKLRKVLSDHTSPRPGRESWPLVGQFSSIGSLGPDEDKWLCSEFKESLSRLGKRDTPLVSHKAPLHLVRDRHLRCLSPLVGGGSLPYAILTAQKQPWLNSFFNQWSADISGRTQALPHIKTYMRTSPDFSELAWFLVTSVHLASERTRVRFPVRGETSISFLTPYTSVYLAVSRNPVVSRLADLFLG</sequence>
<dbReference type="STRING" id="7868.ENSCMIP00000007379"/>
<dbReference type="GO" id="GO:0004527">
    <property type="term" value="F:exonuclease activity"/>
    <property type="evidence" value="ECO:0007669"/>
    <property type="project" value="UniProtKB-KW"/>
</dbReference>
<dbReference type="InterPro" id="IPR010347">
    <property type="entry name" value="Tdp1"/>
</dbReference>
<keyword evidence="6" id="KW-0269">Exonuclease</keyword>
<name>A0A4W3HC31_CALMI</name>
<keyword evidence="7" id="KW-0234">DNA repair</keyword>
<keyword evidence="5" id="KW-0378">Hydrolase</keyword>
<reference evidence="11" key="5">
    <citation type="submission" date="2025-09" db="UniProtKB">
        <authorList>
            <consortium name="Ensembl"/>
        </authorList>
    </citation>
    <scope>IDENTIFICATION</scope>
</reference>
<dbReference type="Gene3D" id="3.30.870.10">
    <property type="entry name" value="Endonuclease Chain A"/>
    <property type="match status" value="2"/>
</dbReference>
<reference evidence="12" key="1">
    <citation type="journal article" date="2006" name="Science">
        <title>Ancient noncoding elements conserved in the human genome.</title>
        <authorList>
            <person name="Venkatesh B."/>
            <person name="Kirkness E.F."/>
            <person name="Loh Y.H."/>
            <person name="Halpern A.L."/>
            <person name="Lee A.P."/>
            <person name="Johnson J."/>
            <person name="Dandona N."/>
            <person name="Viswanathan L.D."/>
            <person name="Tay A."/>
            <person name="Venter J.C."/>
            <person name="Strausberg R.L."/>
            <person name="Brenner S."/>
        </authorList>
    </citation>
    <scope>NUCLEOTIDE SEQUENCE [LARGE SCALE GENOMIC DNA]</scope>
</reference>
<reference evidence="12" key="2">
    <citation type="journal article" date="2007" name="PLoS Biol.">
        <title>Survey sequencing and comparative analysis of the elephant shark (Callorhinchus milii) genome.</title>
        <authorList>
            <person name="Venkatesh B."/>
            <person name="Kirkness E.F."/>
            <person name="Loh Y.H."/>
            <person name="Halpern A.L."/>
            <person name="Lee A.P."/>
            <person name="Johnson J."/>
            <person name="Dandona N."/>
            <person name="Viswanathan L.D."/>
            <person name="Tay A."/>
            <person name="Venter J.C."/>
            <person name="Strausberg R.L."/>
            <person name="Brenner S."/>
        </authorList>
    </citation>
    <scope>NUCLEOTIDE SEQUENCE [LARGE SCALE GENOMIC DNA]</scope>
</reference>
<reference evidence="11" key="4">
    <citation type="submission" date="2025-08" db="UniProtKB">
        <authorList>
            <consortium name="Ensembl"/>
        </authorList>
    </citation>
    <scope>IDENTIFICATION</scope>
</reference>
<dbReference type="Ensembl" id="ENSCMIT00000007603.1">
    <property type="protein sequence ID" value="ENSCMIP00000007379.1"/>
    <property type="gene ID" value="ENSCMIG00000004011.1"/>
</dbReference>
<evidence type="ECO:0000313" key="11">
    <source>
        <dbReference type="Ensembl" id="ENSCMIP00000007379.1"/>
    </source>
</evidence>
<comment type="subcellular location">
    <subcellularLocation>
        <location evidence="1">Nucleus</location>
    </subcellularLocation>
</comment>
<evidence type="ECO:0000256" key="5">
    <source>
        <dbReference type="ARBA" id="ARBA00022801"/>
    </source>
</evidence>
<dbReference type="InParanoid" id="A0A4W3HC31"/>
<reference evidence="12" key="3">
    <citation type="journal article" date="2014" name="Nature">
        <title>Elephant shark genome provides unique insights into gnathostome evolution.</title>
        <authorList>
            <consortium name="International Elephant Shark Genome Sequencing Consortium"/>
            <person name="Venkatesh B."/>
            <person name="Lee A.P."/>
            <person name="Ravi V."/>
            <person name="Maurya A.K."/>
            <person name="Lian M.M."/>
            <person name="Swann J.B."/>
            <person name="Ohta Y."/>
            <person name="Flajnik M.F."/>
            <person name="Sutoh Y."/>
            <person name="Kasahara M."/>
            <person name="Hoon S."/>
            <person name="Gangu V."/>
            <person name="Roy S.W."/>
            <person name="Irimia M."/>
            <person name="Korzh V."/>
            <person name="Kondrychyn I."/>
            <person name="Lim Z.W."/>
            <person name="Tay B.H."/>
            <person name="Tohari S."/>
            <person name="Kong K.W."/>
            <person name="Ho S."/>
            <person name="Lorente-Galdos B."/>
            <person name="Quilez J."/>
            <person name="Marques-Bonet T."/>
            <person name="Raney B.J."/>
            <person name="Ingham P.W."/>
            <person name="Tay A."/>
            <person name="Hillier L.W."/>
            <person name="Minx P."/>
            <person name="Boehm T."/>
            <person name="Wilson R.K."/>
            <person name="Brenner S."/>
            <person name="Warren W.C."/>
        </authorList>
    </citation>
    <scope>NUCLEOTIDE SEQUENCE [LARGE SCALE GENOMIC DNA]</scope>
</reference>
<dbReference type="SUPFAM" id="SSF56024">
    <property type="entry name" value="Phospholipase D/nuclease"/>
    <property type="match status" value="2"/>
</dbReference>
<evidence type="ECO:0000256" key="3">
    <source>
        <dbReference type="ARBA" id="ARBA00022722"/>
    </source>
</evidence>
<feature type="binding site" evidence="10">
    <location>
        <position position="268"/>
    </location>
    <ligand>
        <name>substrate</name>
    </ligand>
</feature>
<comment type="similarity">
    <text evidence="2">Belongs to the tyrosyl-DNA phosphodiesterase family.</text>
</comment>
<dbReference type="AlphaFoldDB" id="A0A4W3HC31"/>
<evidence type="ECO:0000256" key="1">
    <source>
        <dbReference type="ARBA" id="ARBA00004123"/>
    </source>
</evidence>
<dbReference type="PANTHER" id="PTHR12415:SF0">
    <property type="entry name" value="TYROSYL-DNA PHOSPHODIESTERASE 1"/>
    <property type="match status" value="1"/>
</dbReference>
<dbReference type="GO" id="GO:0003697">
    <property type="term" value="F:single-stranded DNA binding"/>
    <property type="evidence" value="ECO:0007669"/>
    <property type="project" value="TreeGrafter"/>
</dbReference>
<evidence type="ECO:0008006" key="13">
    <source>
        <dbReference type="Google" id="ProtNLM"/>
    </source>
</evidence>
<evidence type="ECO:0000256" key="6">
    <source>
        <dbReference type="ARBA" id="ARBA00022839"/>
    </source>
</evidence>
<accession>A0A4W3HC31</accession>
<protein>
    <recommendedName>
        <fullName evidence="13">Tyrosyl-DNA phosphodiesterase 1</fullName>
    </recommendedName>
</protein>
<evidence type="ECO:0000313" key="12">
    <source>
        <dbReference type="Proteomes" id="UP000314986"/>
    </source>
</evidence>
<keyword evidence="8" id="KW-0539">Nucleus</keyword>
<dbReference type="Proteomes" id="UP000314986">
    <property type="component" value="Unassembled WGS sequence"/>
</dbReference>
<evidence type="ECO:0000256" key="4">
    <source>
        <dbReference type="ARBA" id="ARBA00022763"/>
    </source>
</evidence>
<evidence type="ECO:0000256" key="7">
    <source>
        <dbReference type="ARBA" id="ARBA00023204"/>
    </source>
</evidence>
<proteinExistence type="inferred from homology"/>
<keyword evidence="12" id="KW-1185">Reference proteome</keyword>
<dbReference type="GO" id="GO:0006281">
    <property type="term" value="P:DNA repair"/>
    <property type="evidence" value="ECO:0007669"/>
    <property type="project" value="UniProtKB-KW"/>
</dbReference>
<organism evidence="11 12">
    <name type="scientific">Callorhinchus milii</name>
    <name type="common">Ghost shark</name>
    <dbReference type="NCBI Taxonomy" id="7868"/>
    <lineage>
        <taxon>Eukaryota</taxon>
        <taxon>Metazoa</taxon>
        <taxon>Chordata</taxon>
        <taxon>Craniata</taxon>
        <taxon>Vertebrata</taxon>
        <taxon>Chondrichthyes</taxon>
        <taxon>Holocephali</taxon>
        <taxon>Chimaeriformes</taxon>
        <taxon>Callorhinchidae</taxon>
        <taxon>Callorhinchus</taxon>
    </lineage>
</organism>
<dbReference type="PANTHER" id="PTHR12415">
    <property type="entry name" value="TYROSYL-DNA PHOSPHODIESTERASE 1"/>
    <property type="match status" value="1"/>
</dbReference>
<dbReference type="GeneTree" id="ENSGT00390000002211"/>
<feature type="binding site" evidence="10">
    <location>
        <position position="40"/>
    </location>
    <ligand>
        <name>substrate</name>
    </ligand>
</feature>
<evidence type="ECO:0000256" key="10">
    <source>
        <dbReference type="PIRSR" id="PIRSR610347-2"/>
    </source>
</evidence>